<evidence type="ECO:0000256" key="1">
    <source>
        <dbReference type="ARBA" id="ARBA00004141"/>
    </source>
</evidence>
<evidence type="ECO:0000313" key="7">
    <source>
        <dbReference type="EMBL" id="KUG21033.1"/>
    </source>
</evidence>
<proteinExistence type="predicted"/>
<dbReference type="GO" id="GO:0036376">
    <property type="term" value="P:sodium ion export across plasma membrane"/>
    <property type="evidence" value="ECO:0007669"/>
    <property type="project" value="InterPro"/>
</dbReference>
<evidence type="ECO:0000256" key="3">
    <source>
        <dbReference type="ARBA" id="ARBA00022989"/>
    </source>
</evidence>
<sequence>MFLAFAVALTLFALGTVRLLGSEDLLAVFAAGLALDYVLSAGERTEEENIVEAINSFFTLPIFTLIGLVLPWGAWLRIGWAGVLLAVAVLLLRRLPILALVRTRIGGLHSGADVLFLEWFGPTGVAALYYASYSLPITGLEEVWIVGSLILSISIVLHGLSSTPFALWYGRRAQASG</sequence>
<feature type="transmembrane region" description="Helical" evidence="5">
    <location>
        <begin position="78"/>
        <end position="101"/>
    </location>
</feature>
<reference evidence="7" key="1">
    <citation type="journal article" date="2015" name="Proc. Natl. Acad. Sci. U.S.A.">
        <title>Networks of energetic and metabolic interactions define dynamics in microbial communities.</title>
        <authorList>
            <person name="Embree M."/>
            <person name="Liu J.K."/>
            <person name="Al-Bassam M.M."/>
            <person name="Zengler K."/>
        </authorList>
    </citation>
    <scope>NUCLEOTIDE SEQUENCE</scope>
</reference>
<dbReference type="GO" id="GO:0042391">
    <property type="term" value="P:regulation of membrane potential"/>
    <property type="evidence" value="ECO:0007669"/>
    <property type="project" value="InterPro"/>
</dbReference>
<feature type="transmembrane region" description="Helical" evidence="5">
    <location>
        <begin position="113"/>
        <end position="131"/>
    </location>
</feature>
<keyword evidence="3 5" id="KW-1133">Transmembrane helix</keyword>
<dbReference type="InterPro" id="IPR006153">
    <property type="entry name" value="Cation/H_exchanger_TM"/>
</dbReference>
<dbReference type="AlphaFoldDB" id="A0A0W8FJK4"/>
<feature type="transmembrane region" description="Helical" evidence="5">
    <location>
        <begin position="54"/>
        <end position="72"/>
    </location>
</feature>
<evidence type="ECO:0000256" key="4">
    <source>
        <dbReference type="ARBA" id="ARBA00023136"/>
    </source>
</evidence>
<name>A0A0W8FJK4_9ZZZZ</name>
<protein>
    <submittedName>
        <fullName evidence="7">Sodium/hydrogen exchanger</fullName>
    </submittedName>
</protein>
<feature type="transmembrane region" description="Helical" evidence="5">
    <location>
        <begin position="143"/>
        <end position="169"/>
    </location>
</feature>
<dbReference type="Pfam" id="PF00999">
    <property type="entry name" value="Na_H_Exchanger"/>
    <property type="match status" value="1"/>
</dbReference>
<comment type="subcellular location">
    <subcellularLocation>
        <location evidence="1">Membrane</location>
        <topology evidence="1">Multi-pass membrane protein</topology>
    </subcellularLocation>
</comment>
<organism evidence="7">
    <name type="scientific">hydrocarbon metagenome</name>
    <dbReference type="NCBI Taxonomy" id="938273"/>
    <lineage>
        <taxon>unclassified sequences</taxon>
        <taxon>metagenomes</taxon>
        <taxon>ecological metagenomes</taxon>
    </lineage>
</organism>
<gene>
    <name evidence="7" type="ORF">ASZ90_009225</name>
</gene>
<feature type="domain" description="Cation/H+ exchanger transmembrane" evidence="6">
    <location>
        <begin position="2"/>
        <end position="167"/>
    </location>
</feature>
<comment type="caution">
    <text evidence="7">The sequence shown here is derived from an EMBL/GenBank/DDBJ whole genome shotgun (WGS) entry which is preliminary data.</text>
</comment>
<dbReference type="PANTHER" id="PTHR31382:SF1">
    <property type="entry name" value="SODIUM ION_PROTON EXCHANGER (EUROFUNG)"/>
    <property type="match status" value="1"/>
</dbReference>
<evidence type="ECO:0000256" key="2">
    <source>
        <dbReference type="ARBA" id="ARBA00022692"/>
    </source>
</evidence>
<evidence type="ECO:0000256" key="5">
    <source>
        <dbReference type="SAM" id="Phobius"/>
    </source>
</evidence>
<dbReference type="InterPro" id="IPR004712">
    <property type="entry name" value="Na+/H+_antiporter_fungi"/>
</dbReference>
<dbReference type="EMBL" id="LNQE01001111">
    <property type="protein sequence ID" value="KUG21033.1"/>
    <property type="molecule type" value="Genomic_DNA"/>
</dbReference>
<keyword evidence="4 5" id="KW-0472">Membrane</keyword>
<dbReference type="PANTHER" id="PTHR31382">
    <property type="entry name" value="NA(+)/H(+) ANTIPORTER"/>
    <property type="match status" value="1"/>
</dbReference>
<dbReference type="GO" id="GO:0120029">
    <property type="term" value="P:proton export across plasma membrane"/>
    <property type="evidence" value="ECO:0007669"/>
    <property type="project" value="InterPro"/>
</dbReference>
<dbReference type="GO" id="GO:0015385">
    <property type="term" value="F:sodium:proton antiporter activity"/>
    <property type="evidence" value="ECO:0007669"/>
    <property type="project" value="InterPro"/>
</dbReference>
<evidence type="ECO:0000259" key="6">
    <source>
        <dbReference type="Pfam" id="PF00999"/>
    </source>
</evidence>
<keyword evidence="2 5" id="KW-0812">Transmembrane</keyword>
<accession>A0A0W8FJK4</accession>
<dbReference type="GO" id="GO:0005886">
    <property type="term" value="C:plasma membrane"/>
    <property type="evidence" value="ECO:0007669"/>
    <property type="project" value="InterPro"/>
</dbReference>
<feature type="transmembrane region" description="Helical" evidence="5">
    <location>
        <begin position="25"/>
        <end position="42"/>
    </location>
</feature>